<evidence type="ECO:0000313" key="2">
    <source>
        <dbReference type="EMBL" id="CAE0449184.1"/>
    </source>
</evidence>
<proteinExistence type="predicted"/>
<keyword evidence="1" id="KW-0732">Signal</keyword>
<organism evidence="2">
    <name type="scientific">Aplanochytrium stocchinoi</name>
    <dbReference type="NCBI Taxonomy" id="215587"/>
    <lineage>
        <taxon>Eukaryota</taxon>
        <taxon>Sar</taxon>
        <taxon>Stramenopiles</taxon>
        <taxon>Bigyra</taxon>
        <taxon>Labyrinthulomycetes</taxon>
        <taxon>Thraustochytrida</taxon>
        <taxon>Thraustochytriidae</taxon>
        <taxon>Aplanochytrium</taxon>
    </lineage>
</organism>
<gene>
    <name evidence="2" type="ORF">ASTO00021_LOCUS19156</name>
</gene>
<evidence type="ECO:0000256" key="1">
    <source>
        <dbReference type="SAM" id="SignalP"/>
    </source>
</evidence>
<accession>A0A7S3PSM6</accession>
<dbReference type="AlphaFoldDB" id="A0A7S3PSM6"/>
<reference evidence="2" key="1">
    <citation type="submission" date="2021-01" db="EMBL/GenBank/DDBJ databases">
        <authorList>
            <person name="Corre E."/>
            <person name="Pelletier E."/>
            <person name="Niang G."/>
            <person name="Scheremetjew M."/>
            <person name="Finn R."/>
            <person name="Kale V."/>
            <person name="Holt S."/>
            <person name="Cochrane G."/>
            <person name="Meng A."/>
            <person name="Brown T."/>
            <person name="Cohen L."/>
        </authorList>
    </citation>
    <scope>NUCLEOTIDE SEQUENCE</scope>
    <source>
        <strain evidence="2">GSBS06</strain>
    </source>
</reference>
<dbReference type="EMBL" id="HBIN01027493">
    <property type="protein sequence ID" value="CAE0449184.1"/>
    <property type="molecule type" value="Transcribed_RNA"/>
</dbReference>
<protein>
    <submittedName>
        <fullName evidence="2">Uncharacterized protein</fullName>
    </submittedName>
</protein>
<feature type="signal peptide" evidence="1">
    <location>
        <begin position="1"/>
        <end position="18"/>
    </location>
</feature>
<name>A0A7S3PSM6_9STRA</name>
<sequence>MRKVFAVTVAFILGVAIAQDIGAGDNAGSCYDLASGGTDLYCAVEEAACENGPTDNGQQWTAYQTGHVSGFFPGNPAAGCCHCCAGCNLTAEALRRGNESCAPFRAFDGECGHEGGPSEGSPFFAFENSATTYSQSSEMLLAFCSASILVQIALNSIV</sequence>
<feature type="chain" id="PRO_5031437234" evidence="1">
    <location>
        <begin position="19"/>
        <end position="158"/>
    </location>
</feature>